<gene>
    <name evidence="1" type="ORF">ACFO7U_04255</name>
</gene>
<evidence type="ECO:0000313" key="2">
    <source>
        <dbReference type="Proteomes" id="UP001595836"/>
    </source>
</evidence>
<accession>A0ABV9PQC9</accession>
<keyword evidence="2" id="KW-1185">Reference proteome</keyword>
<protein>
    <submittedName>
        <fullName evidence="1">Uncharacterized protein</fullName>
    </submittedName>
</protein>
<evidence type="ECO:0000313" key="1">
    <source>
        <dbReference type="EMBL" id="MFC4753993.1"/>
    </source>
</evidence>
<proteinExistence type="predicted"/>
<dbReference type="EMBL" id="JBHSHP010000009">
    <property type="protein sequence ID" value="MFC4753993.1"/>
    <property type="molecule type" value="Genomic_DNA"/>
</dbReference>
<sequence length="312" mass="31729">MSLTVPDVMSWDLDTVCARVDDLRADEELLLDSAAAVRAAAGAHLVGFAGDTVSASTGSCAELTRDITIVARKAGSAVRALTDFCHRAPGLRSRLLDAVEEAAAARCRVADDGTVRGPLLIGDPSDPEVARAHQRGEADASAIESRILPLLRGLEDLDLAAANALNLMSMTESYVHYPYEPELIEVDPRTVAAGAAVSGSLDALDSTAEVVDAASAVTRSLPVLGTGLGLAIGLATRPEHESLGEALAIESAGVAASALAGAAAGSVLPGPGTALGFALGAGVRLLAGPAATAALRNHIERERADGKEGFGW</sequence>
<name>A0ABV9PQC9_9ACTN</name>
<dbReference type="RefSeq" id="WP_344988727.1">
    <property type="nucleotide sequence ID" value="NZ_BAABCD010000006.1"/>
</dbReference>
<reference evidence="2" key="1">
    <citation type="journal article" date="2019" name="Int. J. Syst. Evol. Microbiol.">
        <title>The Global Catalogue of Microorganisms (GCM) 10K type strain sequencing project: providing services to taxonomists for standard genome sequencing and annotation.</title>
        <authorList>
            <consortium name="The Broad Institute Genomics Platform"/>
            <consortium name="The Broad Institute Genome Sequencing Center for Infectious Disease"/>
            <person name="Wu L."/>
            <person name="Ma J."/>
        </authorList>
    </citation>
    <scope>NUCLEOTIDE SEQUENCE [LARGE SCALE GENOMIC DNA]</scope>
    <source>
        <strain evidence="2">JCM 11882</strain>
    </source>
</reference>
<comment type="caution">
    <text evidence="1">The sequence shown here is derived from an EMBL/GenBank/DDBJ whole genome shotgun (WGS) entry which is preliminary data.</text>
</comment>
<organism evidence="1 2">
    <name type="scientific">Dietzia aurantiaca</name>
    <dbReference type="NCBI Taxonomy" id="983873"/>
    <lineage>
        <taxon>Bacteria</taxon>
        <taxon>Bacillati</taxon>
        <taxon>Actinomycetota</taxon>
        <taxon>Actinomycetes</taxon>
        <taxon>Mycobacteriales</taxon>
        <taxon>Dietziaceae</taxon>
        <taxon>Dietzia</taxon>
    </lineage>
</organism>
<dbReference type="Proteomes" id="UP001595836">
    <property type="component" value="Unassembled WGS sequence"/>
</dbReference>